<evidence type="ECO:0000256" key="1">
    <source>
        <dbReference type="ARBA" id="ARBA00006484"/>
    </source>
</evidence>
<protein>
    <submittedName>
        <fullName evidence="4">Uncharacterized protein</fullName>
    </submittedName>
</protein>
<dbReference type="Pfam" id="PF00106">
    <property type="entry name" value="adh_short"/>
    <property type="match status" value="1"/>
</dbReference>
<dbReference type="Proteomes" id="UP001187682">
    <property type="component" value="Unassembled WGS sequence"/>
</dbReference>
<accession>A0AAE8MVJ2</accession>
<comment type="caution">
    <text evidence="4">The sequence shown here is derived from an EMBL/GenBank/DDBJ whole genome shotgun (WGS) entry which is preliminary data.</text>
</comment>
<proteinExistence type="inferred from homology"/>
<dbReference type="InterPro" id="IPR036291">
    <property type="entry name" value="NAD(P)-bd_dom_sf"/>
</dbReference>
<dbReference type="PANTHER" id="PTHR43618">
    <property type="entry name" value="7-ALPHA-HYDROXYSTEROID DEHYDROGENASE"/>
    <property type="match status" value="1"/>
</dbReference>
<dbReference type="AlphaFoldDB" id="A0AAE8MVJ2"/>
<evidence type="ECO:0000256" key="3">
    <source>
        <dbReference type="ARBA" id="ARBA00023002"/>
    </source>
</evidence>
<evidence type="ECO:0000313" key="4">
    <source>
        <dbReference type="EMBL" id="SPO00374.1"/>
    </source>
</evidence>
<gene>
    <name evidence="4" type="ORF">DNG_03219</name>
</gene>
<keyword evidence="2" id="KW-0521">NADP</keyword>
<dbReference type="EMBL" id="ONZQ02000003">
    <property type="protein sequence ID" value="SPO00374.1"/>
    <property type="molecule type" value="Genomic_DNA"/>
</dbReference>
<dbReference type="InterPro" id="IPR052178">
    <property type="entry name" value="Sec_Metab_Biosynth_SDR"/>
</dbReference>
<evidence type="ECO:0000256" key="2">
    <source>
        <dbReference type="ARBA" id="ARBA00022857"/>
    </source>
</evidence>
<reference evidence="4" key="1">
    <citation type="submission" date="2018-03" db="EMBL/GenBank/DDBJ databases">
        <authorList>
            <person name="Guldener U."/>
        </authorList>
    </citation>
    <scope>NUCLEOTIDE SEQUENCE</scope>
</reference>
<dbReference type="GO" id="GO:0016491">
    <property type="term" value="F:oxidoreductase activity"/>
    <property type="evidence" value="ECO:0007669"/>
    <property type="project" value="UniProtKB-KW"/>
</dbReference>
<name>A0AAE8MVJ2_9PEZI</name>
<dbReference type="SUPFAM" id="SSF51735">
    <property type="entry name" value="NAD(P)-binding Rossmann-fold domains"/>
    <property type="match status" value="1"/>
</dbReference>
<keyword evidence="5" id="KW-1185">Reference proteome</keyword>
<dbReference type="InterPro" id="IPR002347">
    <property type="entry name" value="SDR_fam"/>
</dbReference>
<evidence type="ECO:0000313" key="5">
    <source>
        <dbReference type="Proteomes" id="UP001187682"/>
    </source>
</evidence>
<comment type="similarity">
    <text evidence="1">Belongs to the short-chain dehydrogenases/reductases (SDR) family.</text>
</comment>
<organism evidence="4 5">
    <name type="scientific">Cephalotrichum gorgonifer</name>
    <dbReference type="NCBI Taxonomy" id="2041049"/>
    <lineage>
        <taxon>Eukaryota</taxon>
        <taxon>Fungi</taxon>
        <taxon>Dikarya</taxon>
        <taxon>Ascomycota</taxon>
        <taxon>Pezizomycotina</taxon>
        <taxon>Sordariomycetes</taxon>
        <taxon>Hypocreomycetidae</taxon>
        <taxon>Microascales</taxon>
        <taxon>Microascaceae</taxon>
        <taxon>Cephalotrichum</taxon>
    </lineage>
</organism>
<keyword evidence="3" id="KW-0560">Oxidoreductase</keyword>
<dbReference type="PANTHER" id="PTHR43618:SF4">
    <property type="entry name" value="SHORT CHAIN DEHYDROGENASE_REDUCTASE FAMILY (AFU_ORTHOLOGUE AFUA_7G04540)"/>
    <property type="match status" value="1"/>
</dbReference>
<sequence>MSSLTIDSLFGVKGRVAVVTGGNSGLGFMIASGLVMNGAKVYLVALPSEPIDKKVTELNELGKESGGSAHG</sequence>
<dbReference type="Gene3D" id="3.40.50.720">
    <property type="entry name" value="NAD(P)-binding Rossmann-like Domain"/>
    <property type="match status" value="1"/>
</dbReference>